<accession>A0A1H6UUY7</accession>
<dbReference type="STRING" id="1144548.SAMN05443287_102381"/>
<evidence type="ECO:0000313" key="2">
    <source>
        <dbReference type="EMBL" id="SEI95466.1"/>
    </source>
</evidence>
<evidence type="ECO:0000259" key="1">
    <source>
        <dbReference type="Pfam" id="PF14062"/>
    </source>
</evidence>
<gene>
    <name evidence="2" type="ORF">SAMN05443287_102381</name>
</gene>
<evidence type="ECO:0000313" key="3">
    <source>
        <dbReference type="Proteomes" id="UP000198707"/>
    </source>
</evidence>
<keyword evidence="3" id="KW-1185">Reference proteome</keyword>
<protein>
    <recommendedName>
        <fullName evidence="1">DUF4253 domain-containing protein</fullName>
    </recommendedName>
</protein>
<feature type="domain" description="DUF4253" evidence="1">
    <location>
        <begin position="168"/>
        <end position="278"/>
    </location>
</feature>
<dbReference type="Pfam" id="PF14062">
    <property type="entry name" value="DUF4253"/>
    <property type="match status" value="1"/>
</dbReference>
<dbReference type="EMBL" id="FNYV01000002">
    <property type="protein sequence ID" value="SEI95466.1"/>
    <property type="molecule type" value="Genomic_DNA"/>
</dbReference>
<reference evidence="3" key="1">
    <citation type="submission" date="2016-10" db="EMBL/GenBank/DDBJ databases">
        <authorList>
            <person name="Varghese N."/>
            <person name="Submissions S."/>
        </authorList>
    </citation>
    <scope>NUCLEOTIDE SEQUENCE [LARGE SCALE GENOMIC DNA]</scope>
    <source>
        <strain evidence="3">CGMCC 4.7038</strain>
    </source>
</reference>
<organism evidence="2 3">
    <name type="scientific">Micromonospora phaseoli</name>
    <dbReference type="NCBI Taxonomy" id="1144548"/>
    <lineage>
        <taxon>Bacteria</taxon>
        <taxon>Bacillati</taxon>
        <taxon>Actinomycetota</taxon>
        <taxon>Actinomycetes</taxon>
        <taxon>Micromonosporales</taxon>
        <taxon>Micromonosporaceae</taxon>
        <taxon>Micromonospora</taxon>
    </lineage>
</organism>
<dbReference type="Proteomes" id="UP000198707">
    <property type="component" value="Unassembled WGS sequence"/>
</dbReference>
<dbReference type="AlphaFoldDB" id="A0A1H6UUY7"/>
<name>A0A1H6UUY7_9ACTN</name>
<dbReference type="OrthoDB" id="7839592at2"/>
<dbReference type="InterPro" id="IPR025349">
    <property type="entry name" value="DUF4253"/>
</dbReference>
<proteinExistence type="predicted"/>
<sequence length="278" mass="30383">MPSDLRELFAGTDAAPRTLSVPLPAGRAVRGDEGDAERPALWLSDDPAPAGLWPRLRAAHRQSGLWPLLLDGYDGEPSRPWAAGEFWPDRVSSPAEHDPERLLAGWWAAQTAPYDGDDQLSNERRLAVTAPYGQDWPGLAVAAEPWVAPEQHADHWAEQLSQAQPAMRLGLVAAGRGSDALAVLGWQGAINHTNDTAQLSAVLRSWEDRFGVRVIGVGFAELYLSVAAPPTDTDEALRVAAEHFAFCPDNVWQGQRPCTLAAYADRLIDAPTWAFWWD</sequence>